<dbReference type="AlphaFoldDB" id="A0A834XW90"/>
<dbReference type="Gene3D" id="3.30.70.330">
    <property type="match status" value="1"/>
</dbReference>
<dbReference type="Gene3D" id="3.30.160.60">
    <property type="entry name" value="Classic Zinc Finger"/>
    <property type="match status" value="1"/>
</dbReference>
<dbReference type="GO" id="GO:0003677">
    <property type="term" value="F:DNA binding"/>
    <property type="evidence" value="ECO:0007669"/>
    <property type="project" value="UniProtKB-KW"/>
</dbReference>
<dbReference type="PROSITE" id="PS50157">
    <property type="entry name" value="ZINC_FINGER_C2H2_2"/>
    <property type="match status" value="1"/>
</dbReference>
<proteinExistence type="predicted"/>
<comment type="caution">
    <text evidence="9">The sequence shown here is derived from an EMBL/GenBank/DDBJ whole genome shotgun (WGS) entry which is preliminary data.</text>
</comment>
<evidence type="ECO:0000313" key="9">
    <source>
        <dbReference type="EMBL" id="KAF7992304.1"/>
    </source>
</evidence>
<dbReference type="InterPro" id="IPR013762">
    <property type="entry name" value="Integrase-like_cat_sf"/>
</dbReference>
<reference evidence="9 10" key="1">
    <citation type="submission" date="2020-08" db="EMBL/GenBank/DDBJ databases">
        <title>Aphidius gifuensis genome sequencing and assembly.</title>
        <authorList>
            <person name="Du Z."/>
        </authorList>
    </citation>
    <scope>NUCLEOTIDE SEQUENCE [LARGE SCALE GENOMIC DNA]</scope>
    <source>
        <strain evidence="9">YNYX2018</strain>
        <tissue evidence="9">Adults</tissue>
    </source>
</reference>
<dbReference type="InterPro" id="IPR013087">
    <property type="entry name" value="Znf_C2H2_type"/>
</dbReference>
<evidence type="ECO:0000256" key="5">
    <source>
        <dbReference type="PROSITE-ProRule" id="PRU00176"/>
    </source>
</evidence>
<accession>A0A834XW90</accession>
<evidence type="ECO:0000256" key="4">
    <source>
        <dbReference type="PROSITE-ProRule" id="PRU00042"/>
    </source>
</evidence>
<feature type="region of interest" description="Disordered" evidence="6">
    <location>
        <begin position="130"/>
        <end position="174"/>
    </location>
</feature>
<dbReference type="SUPFAM" id="SSF56349">
    <property type="entry name" value="DNA breaking-rejoining enzymes"/>
    <property type="match status" value="1"/>
</dbReference>
<organism evidence="9 10">
    <name type="scientific">Aphidius gifuensis</name>
    <name type="common">Parasitoid wasp</name>
    <dbReference type="NCBI Taxonomy" id="684658"/>
    <lineage>
        <taxon>Eukaryota</taxon>
        <taxon>Metazoa</taxon>
        <taxon>Ecdysozoa</taxon>
        <taxon>Arthropoda</taxon>
        <taxon>Hexapoda</taxon>
        <taxon>Insecta</taxon>
        <taxon>Pterygota</taxon>
        <taxon>Neoptera</taxon>
        <taxon>Endopterygota</taxon>
        <taxon>Hymenoptera</taxon>
        <taxon>Apocrita</taxon>
        <taxon>Ichneumonoidea</taxon>
        <taxon>Braconidae</taxon>
        <taxon>Aphidiinae</taxon>
        <taxon>Aphidius</taxon>
    </lineage>
</organism>
<dbReference type="EMBL" id="JACMRX010000003">
    <property type="protein sequence ID" value="KAF7992304.1"/>
    <property type="molecule type" value="Genomic_DNA"/>
</dbReference>
<dbReference type="InterPro" id="IPR036236">
    <property type="entry name" value="Znf_C2H2_sf"/>
</dbReference>
<evidence type="ECO:0000256" key="1">
    <source>
        <dbReference type="ARBA" id="ARBA00022884"/>
    </source>
</evidence>
<dbReference type="GO" id="GO:0003723">
    <property type="term" value="F:RNA binding"/>
    <property type="evidence" value="ECO:0007669"/>
    <property type="project" value="UniProtKB-UniRule"/>
</dbReference>
<dbReference type="InterPro" id="IPR012677">
    <property type="entry name" value="Nucleotide-bd_a/b_plait_sf"/>
</dbReference>
<dbReference type="Gene3D" id="1.20.1280.50">
    <property type="match status" value="1"/>
</dbReference>
<feature type="domain" description="RRM" evidence="7">
    <location>
        <begin position="500"/>
        <end position="579"/>
    </location>
</feature>
<dbReference type="InterPro" id="IPR050090">
    <property type="entry name" value="Tyrosine_recombinase_XerCD"/>
</dbReference>
<evidence type="ECO:0000256" key="6">
    <source>
        <dbReference type="SAM" id="MobiDB-lite"/>
    </source>
</evidence>
<dbReference type="SMART" id="SM00367">
    <property type="entry name" value="LRR_CC"/>
    <property type="match status" value="4"/>
</dbReference>
<sequence length="980" mass="112235">MDNDSNINPGPKHYRGAKNNKANNSTENLIDNTIKFEPVDIKVEDINESDDPLDVNFVSLNNQNTSGFADLYVCHICGVHCETELSQKIHIQVHVDANEIFPCTICNELFDEKSILDTHMITTHDIIKVTSSNEESDGDDDDDEDYYYNGEGDDDYNGEGADDDDIDNTKTSTSSLSERSKERYAIIYNALIEWKNKKNIKELDEKLLLNYFHELSKKIKPPTLKSHYFMLKKTIQLNDGIDIGCYKLLNCYLRKKSDGYFSTRSKIFTSKEIEHFLNDAPDKFYLAVKVAFIFGFIGACRCKELYNMTIDDLKDDGSLLIVTIRPEANRKQRIFTVEGEFYNIYKKYILLRPNDIQTNRLFIKLKNGKCINIVIGKNNFGRMPKEIAKYLNLPNLDLYTGSSFRRTSAKLLADSGVDINTLKLHGGWKTEHVIDFIKEAAENKKIQALKNTNNNNTKDIPREPKPTMNFIPQIQNQKMNPKLTKTTSEIVILNKQSPNNIIKQEDIEPLRKKATKHDLKKVLSAYGDVTCKFINKDSPGIFSFVTFTNVEDAEKAVMASQKKEIILSGKKLVLSYYRTKRMNAKYKNEKKYKKNLLKKLQNKADEEEITGDAIIDILDDDCLSKIFTYLPIDKRLEIEDVCTRWKDVGEQQAWHDIKTLTFPKPSDEIQKTQKPYFNKLIKRCGRYLTTLKLNTYCSSFLLSVRKYCYNLQTLQVEFLQCSPRHFFNAFNHMDKLEQFEIKNIKNESSSDCLSSLPSTIQKIHMSMVQCDSIFGSKHKFLPRNTAATLSKFTALKSLTLNGYVFKKNVSKVLSQKQTIEYLNVASCEFHKNGLALLTNLVNLKYLNLEKVFETDDQFLINLSSKCQNIENLNVNHCIKLSDKGVSELAKLPKLEILLISNMTDDVTDAPFGRMKMLKTLECEYSLGIHDSGIIRLLKIAGNLSRLSLAGTSITNETIINAANITKKRQNNVKLNLCAIN</sequence>
<dbReference type="SUPFAM" id="SSF54928">
    <property type="entry name" value="RNA-binding domain, RBD"/>
    <property type="match status" value="1"/>
</dbReference>
<feature type="domain" description="C2H2-type" evidence="8">
    <location>
        <begin position="101"/>
        <end position="124"/>
    </location>
</feature>
<dbReference type="InterPro" id="IPR000504">
    <property type="entry name" value="RRM_dom"/>
</dbReference>
<evidence type="ECO:0000313" key="10">
    <source>
        <dbReference type="Proteomes" id="UP000639338"/>
    </source>
</evidence>
<dbReference type="GO" id="GO:0006310">
    <property type="term" value="P:DNA recombination"/>
    <property type="evidence" value="ECO:0007669"/>
    <property type="project" value="UniProtKB-KW"/>
</dbReference>
<evidence type="ECO:0000256" key="3">
    <source>
        <dbReference type="ARBA" id="ARBA00023172"/>
    </source>
</evidence>
<dbReference type="Proteomes" id="UP000639338">
    <property type="component" value="Unassembled WGS sequence"/>
</dbReference>
<dbReference type="PANTHER" id="PTHR30349:SF41">
    <property type="entry name" value="INTEGRASE_RECOMBINASE PROTEIN MJ0367-RELATED"/>
    <property type="match status" value="1"/>
</dbReference>
<dbReference type="SUPFAM" id="SSF57667">
    <property type="entry name" value="beta-beta-alpha zinc fingers"/>
    <property type="match status" value="1"/>
</dbReference>
<dbReference type="InterPro" id="IPR032675">
    <property type="entry name" value="LRR_dom_sf"/>
</dbReference>
<keyword evidence="3" id="KW-0233">DNA recombination</keyword>
<dbReference type="InterPro" id="IPR006553">
    <property type="entry name" value="Leu-rich_rpt_Cys-con_subtyp"/>
</dbReference>
<dbReference type="GO" id="GO:0008270">
    <property type="term" value="F:zinc ion binding"/>
    <property type="evidence" value="ECO:0007669"/>
    <property type="project" value="UniProtKB-KW"/>
</dbReference>
<dbReference type="Gene3D" id="1.10.443.10">
    <property type="entry name" value="Intergrase catalytic core"/>
    <property type="match status" value="1"/>
</dbReference>
<dbReference type="Gene3D" id="3.80.10.10">
    <property type="entry name" value="Ribonuclease Inhibitor"/>
    <property type="match status" value="1"/>
</dbReference>
<evidence type="ECO:0000256" key="2">
    <source>
        <dbReference type="ARBA" id="ARBA00023125"/>
    </source>
</evidence>
<dbReference type="InterPro" id="IPR035979">
    <property type="entry name" value="RBD_domain_sf"/>
</dbReference>
<keyword evidence="4" id="KW-0862">Zinc</keyword>
<dbReference type="InterPro" id="IPR011010">
    <property type="entry name" value="DNA_brk_join_enz"/>
</dbReference>
<dbReference type="PROSITE" id="PS00028">
    <property type="entry name" value="ZINC_FINGER_C2H2_1"/>
    <property type="match status" value="1"/>
</dbReference>
<name>A0A834XW90_APHGI</name>
<dbReference type="SMART" id="SM00355">
    <property type="entry name" value="ZnF_C2H2"/>
    <property type="match status" value="2"/>
</dbReference>
<evidence type="ECO:0000259" key="8">
    <source>
        <dbReference type="PROSITE" id="PS50157"/>
    </source>
</evidence>
<feature type="region of interest" description="Disordered" evidence="6">
    <location>
        <begin position="1"/>
        <end position="25"/>
    </location>
</feature>
<dbReference type="GO" id="GO:0015074">
    <property type="term" value="P:DNA integration"/>
    <property type="evidence" value="ECO:0007669"/>
    <property type="project" value="InterPro"/>
</dbReference>
<dbReference type="CDD" id="cd00397">
    <property type="entry name" value="DNA_BRE_C"/>
    <property type="match status" value="1"/>
</dbReference>
<keyword evidence="4" id="KW-0863">Zinc-finger</keyword>
<dbReference type="PROSITE" id="PS50102">
    <property type="entry name" value="RRM"/>
    <property type="match status" value="1"/>
</dbReference>
<feature type="compositionally biased region" description="Acidic residues" evidence="6">
    <location>
        <begin position="134"/>
        <end position="166"/>
    </location>
</feature>
<keyword evidence="1 5" id="KW-0694">RNA-binding</keyword>
<keyword evidence="10" id="KW-1185">Reference proteome</keyword>
<dbReference type="SUPFAM" id="SSF52047">
    <property type="entry name" value="RNI-like"/>
    <property type="match status" value="1"/>
</dbReference>
<keyword evidence="4" id="KW-0479">Metal-binding</keyword>
<keyword evidence="2" id="KW-0238">DNA-binding</keyword>
<gene>
    <name evidence="9" type="ORF">HCN44_001629</name>
</gene>
<dbReference type="PANTHER" id="PTHR30349">
    <property type="entry name" value="PHAGE INTEGRASE-RELATED"/>
    <property type="match status" value="1"/>
</dbReference>
<dbReference type="Pfam" id="PF00076">
    <property type="entry name" value="RRM_1"/>
    <property type="match status" value="1"/>
</dbReference>
<dbReference type="OrthoDB" id="7697116at2759"/>
<evidence type="ECO:0000259" key="7">
    <source>
        <dbReference type="PROSITE" id="PS50102"/>
    </source>
</evidence>
<protein>
    <submittedName>
        <fullName evidence="9">Uncharacterized protein</fullName>
    </submittedName>
</protein>